<protein>
    <recommendedName>
        <fullName evidence="9">GH18 domain-containing protein</fullName>
    </recommendedName>
</protein>
<evidence type="ECO:0000256" key="4">
    <source>
        <dbReference type="ARBA" id="ARBA00023277"/>
    </source>
</evidence>
<dbReference type="SUPFAM" id="SSF54556">
    <property type="entry name" value="Chitinase insertion domain"/>
    <property type="match status" value="1"/>
</dbReference>
<dbReference type="InterPro" id="IPR001223">
    <property type="entry name" value="Glyco_hydro18_cat"/>
</dbReference>
<dbReference type="PROSITE" id="PS51910">
    <property type="entry name" value="GH18_2"/>
    <property type="match status" value="1"/>
</dbReference>
<feature type="domain" description="GH18" evidence="9">
    <location>
        <begin position="1"/>
        <end position="248"/>
    </location>
</feature>
<dbReference type="Proteomes" id="UP000054988">
    <property type="component" value="Unassembled WGS sequence"/>
</dbReference>
<dbReference type="GO" id="GO:0008061">
    <property type="term" value="F:chitin binding"/>
    <property type="evidence" value="ECO:0007669"/>
    <property type="project" value="InterPro"/>
</dbReference>
<keyword evidence="5 7" id="KW-0326">Glycosidase</keyword>
<dbReference type="Gene3D" id="3.20.20.80">
    <property type="entry name" value="Glycosidases"/>
    <property type="match status" value="1"/>
</dbReference>
<evidence type="ECO:0000256" key="1">
    <source>
        <dbReference type="ARBA" id="ARBA00000822"/>
    </source>
</evidence>
<proteinExistence type="predicted"/>
<evidence type="ECO:0000256" key="2">
    <source>
        <dbReference type="ARBA" id="ARBA00022801"/>
    </source>
</evidence>
<feature type="region of interest" description="Disordered" evidence="8">
    <location>
        <begin position="542"/>
        <end position="561"/>
    </location>
</feature>
<dbReference type="SMART" id="SM00636">
    <property type="entry name" value="Glyco_18"/>
    <property type="match status" value="1"/>
</dbReference>
<evidence type="ECO:0000256" key="5">
    <source>
        <dbReference type="ARBA" id="ARBA00023295"/>
    </source>
</evidence>
<keyword evidence="4" id="KW-0119">Carbohydrate metabolism</keyword>
<dbReference type="PANTHER" id="PTHR11177:SF333">
    <property type="entry name" value="CHITINASE"/>
    <property type="match status" value="1"/>
</dbReference>
<dbReference type="SUPFAM" id="SSF51445">
    <property type="entry name" value="(Trans)glycosidases"/>
    <property type="match status" value="1"/>
</dbReference>
<keyword evidence="2 7" id="KW-0378">Hydrolase</keyword>
<dbReference type="InterPro" id="IPR029070">
    <property type="entry name" value="Chitinase_insertion_sf"/>
</dbReference>
<accession>A0A0W0FIN9</accession>
<dbReference type="InterPro" id="IPR050314">
    <property type="entry name" value="Glycosyl_Hydrlase_18"/>
</dbReference>
<evidence type="ECO:0000259" key="9">
    <source>
        <dbReference type="PROSITE" id="PS51910"/>
    </source>
</evidence>
<organism evidence="10 11">
    <name type="scientific">Moniliophthora roreri</name>
    <name type="common">Frosty pod rot fungus</name>
    <name type="synonym">Monilia roreri</name>
    <dbReference type="NCBI Taxonomy" id="221103"/>
    <lineage>
        <taxon>Eukaryota</taxon>
        <taxon>Fungi</taxon>
        <taxon>Dikarya</taxon>
        <taxon>Basidiomycota</taxon>
        <taxon>Agaricomycotina</taxon>
        <taxon>Agaricomycetes</taxon>
        <taxon>Agaricomycetidae</taxon>
        <taxon>Agaricales</taxon>
        <taxon>Marasmiineae</taxon>
        <taxon>Marasmiaceae</taxon>
        <taxon>Moniliophthora</taxon>
    </lineage>
</organism>
<dbReference type="GO" id="GO:0000272">
    <property type="term" value="P:polysaccharide catabolic process"/>
    <property type="evidence" value="ECO:0007669"/>
    <property type="project" value="UniProtKB-KW"/>
</dbReference>
<gene>
    <name evidence="10" type="ORF">WG66_11262</name>
</gene>
<evidence type="ECO:0000256" key="3">
    <source>
        <dbReference type="ARBA" id="ARBA00023024"/>
    </source>
</evidence>
<evidence type="ECO:0000256" key="7">
    <source>
        <dbReference type="RuleBase" id="RU000489"/>
    </source>
</evidence>
<dbReference type="PANTHER" id="PTHR11177">
    <property type="entry name" value="CHITINASE"/>
    <property type="match status" value="1"/>
</dbReference>
<keyword evidence="3" id="KW-0146">Chitin degradation</keyword>
<reference evidence="10 11" key="1">
    <citation type="submission" date="2015-12" db="EMBL/GenBank/DDBJ databases">
        <title>Draft genome sequence of Moniliophthora roreri, the causal agent of frosty pod rot of cacao.</title>
        <authorList>
            <person name="Aime M.C."/>
            <person name="Diaz-Valderrama J.R."/>
            <person name="Kijpornyongpan T."/>
            <person name="Phillips-Mora W."/>
        </authorList>
    </citation>
    <scope>NUCLEOTIDE SEQUENCE [LARGE SCALE GENOMIC DNA]</scope>
    <source>
        <strain evidence="10 11">MCA 2952</strain>
    </source>
</reference>
<dbReference type="GO" id="GO:0008843">
    <property type="term" value="F:endochitinase activity"/>
    <property type="evidence" value="ECO:0007669"/>
    <property type="project" value="UniProtKB-EC"/>
</dbReference>
<evidence type="ECO:0000256" key="6">
    <source>
        <dbReference type="ARBA" id="ARBA00023326"/>
    </source>
</evidence>
<evidence type="ECO:0000313" key="10">
    <source>
        <dbReference type="EMBL" id="KTB36182.1"/>
    </source>
</evidence>
<sequence>MGTYGFDGVDIDWEYPVAPERSGKPADYANYISFLKNLKNALGSSGHKYGLTLTIPSSYWYMQHFDIVQMASIIDWFNVMSYDLHGTWDSTNPYIGPVINAHTNITEITNTLDLLWRNNIDPKQVVLGLGFYGRSFTLSDPSCAHAGCPFSAGGNPGRCTASAGTLSYSEIQDVIAAGAKVTLDNDAKVKNVVWDTNQWVSYDDEETLKMKLDYANGLCLGGVMVWAVSTDDRQGTAARALNAATGRTEFIPRQLAVVPSAVGQCIWGECGKDCPSGLRAAQRSDGKNRGNAGIYTGCSGGQTRNYCCPSNNVPTCEWRGTAPFCKGKCHDGEVEVSSDTSATGSSCWTGHKVLCCQETTTDSGIGSCHWEGSAPICAAAALAGPLFYYASASCPADKPTKITTGKEGAGGEQGCVRTGGRHFVVDWPPPIDVSSFPKASKVSVARRKTPTMTPTVPGTKLEGECPAGKTPIAADSTGCIGGTRSYFCCDSSQSQNTAPLPYDNLCAVPDSLYLESNEHGDEADASDYTEVYLFEQDCFVSGEDDSEDPGSPGSPWEFKRRDLSMKNATEEYHELVKRGSSRLQAICGPGPVRTAKKNSFRASPYPTVKALIDGGKLVISQAKPIGCAVAGLATGSTKVPGSRYVTEHVTELQSVKSFAQSLVYGTLPGGGTMKQGVIDFTKVFDAGGFFQKTWSSLGVTPPAIGSTPEETIYRVLGTSADTSNLQVFDAKLNGLKAIIWAGSKNIIGVDNYKNLAPLDRIKSFGNIVDVFAYLNQKEVQDSLKASYDGMLNGWTLFQSALKAQGTNYDVVGAYKDWNTAQFANMVKVATDFLNDKIPAEVTYWASNQALKDHGKATVALAAQTLTNIKGNLGGSVKIATGFIH</sequence>
<evidence type="ECO:0000256" key="8">
    <source>
        <dbReference type="SAM" id="MobiDB-lite"/>
    </source>
</evidence>
<keyword evidence="6" id="KW-0624">Polysaccharide degradation</keyword>
<evidence type="ECO:0000313" key="11">
    <source>
        <dbReference type="Proteomes" id="UP000054988"/>
    </source>
</evidence>
<dbReference type="AlphaFoldDB" id="A0A0W0FIN9"/>
<comment type="caution">
    <text evidence="10">The sequence shown here is derived from an EMBL/GenBank/DDBJ whole genome shotgun (WGS) entry which is preliminary data.</text>
</comment>
<dbReference type="Gene3D" id="3.10.50.10">
    <property type="match status" value="1"/>
</dbReference>
<dbReference type="Pfam" id="PF00704">
    <property type="entry name" value="Glyco_hydro_18"/>
    <property type="match status" value="1"/>
</dbReference>
<dbReference type="InterPro" id="IPR001579">
    <property type="entry name" value="Glyco_hydro_18_chit_AS"/>
</dbReference>
<name>A0A0W0FIN9_MONRR</name>
<comment type="catalytic activity">
    <reaction evidence="1">
        <text>Random endo-hydrolysis of N-acetyl-beta-D-glucosaminide (1-&gt;4)-beta-linkages in chitin and chitodextrins.</text>
        <dbReference type="EC" id="3.2.1.14"/>
    </reaction>
</comment>
<dbReference type="PROSITE" id="PS01095">
    <property type="entry name" value="GH18_1"/>
    <property type="match status" value="1"/>
</dbReference>
<dbReference type="GO" id="GO:0006032">
    <property type="term" value="P:chitin catabolic process"/>
    <property type="evidence" value="ECO:0007669"/>
    <property type="project" value="UniProtKB-KW"/>
</dbReference>
<dbReference type="InterPro" id="IPR011583">
    <property type="entry name" value="Chitinase_II/V-like_cat"/>
</dbReference>
<dbReference type="eggNOG" id="KOG2806">
    <property type="taxonomic scope" value="Eukaryota"/>
</dbReference>
<dbReference type="EMBL" id="LATX01001921">
    <property type="protein sequence ID" value="KTB36182.1"/>
    <property type="molecule type" value="Genomic_DNA"/>
</dbReference>
<dbReference type="InterPro" id="IPR017853">
    <property type="entry name" value="GH"/>
</dbReference>